<protein>
    <recommendedName>
        <fullName evidence="5">Membrane-associated oxidoreductase</fullName>
    </recommendedName>
</protein>
<dbReference type="Proteomes" id="UP000199415">
    <property type="component" value="Unassembled WGS sequence"/>
</dbReference>
<keyword evidence="2" id="KW-0812">Transmembrane</keyword>
<evidence type="ECO:0000313" key="3">
    <source>
        <dbReference type="EMBL" id="SDG46263.1"/>
    </source>
</evidence>
<reference evidence="3 4" key="1">
    <citation type="submission" date="2016-10" db="EMBL/GenBank/DDBJ databases">
        <authorList>
            <person name="de Groot N.N."/>
        </authorList>
    </citation>
    <scope>NUCLEOTIDE SEQUENCE [LARGE SCALE GENOMIC DNA]</scope>
    <source>
        <strain evidence="3 4">DSM 25584</strain>
    </source>
</reference>
<evidence type="ECO:0008006" key="5">
    <source>
        <dbReference type="Google" id="ProtNLM"/>
    </source>
</evidence>
<feature type="transmembrane region" description="Helical" evidence="2">
    <location>
        <begin position="558"/>
        <end position="579"/>
    </location>
</feature>
<dbReference type="AlphaFoldDB" id="A0A1G7UFJ5"/>
<keyword evidence="2" id="KW-1133">Transmembrane helix</keyword>
<proteinExistence type="predicted"/>
<sequence>MTQAARPAGRTLKEFKDQDTENGLLPAEDDLHAAARQGETCVLDEHEKPPIRASFIRFLALGGDEKAPVHEKGVDLENATIEGQLDLSRCKNVLPLYLDNCTLSSDAPITAQDAHLSLLSLQGSTVPGGIDADRANVEGSVLLRNGARIKGEIRFSGAQIHGDFDASGSTLTKADGDALFCDRARIGGTVFLSENANITGTVNFRGARIEGDLDAHNSTLTAKHSIALVTEHAVIEGKALLSNGFKSDGTIHFRGATVRRDLDLTDSVIKQPRGSAFDLRDIRVEGTLHLDSVRDDSKVPGRIDGHIDLRGAHVAYFADRLADTEPENAPGVIGLDQFRYERFVGNSTLNVDARLRWLRFQPAHHQRGTAGSPDGRAELSRFRPQPYDQLADVYRAIGHHRDYHRVLREKHTRALRDDVGISPDMDADARVRTWVARISSWQRLAPLKWLFVEQLIGYGHRVWPLFAVFFALFGLSFVVFWAASGAGLMVPTDGDILVHAAWEGACASDWPDCDLPILKDYPDFSAFFYTLDILLPIVGLEQQAMWTPNWVWLNVLKWINILYGWFTGLMLVAIVSGVVQRA</sequence>
<keyword evidence="2" id="KW-0472">Membrane</keyword>
<dbReference type="RefSeq" id="WP_090021776.1">
    <property type="nucleotide sequence ID" value="NZ_FNCE01000014.1"/>
</dbReference>
<organism evidence="3 4">
    <name type="scientific">Limimonas halophila</name>
    <dbReference type="NCBI Taxonomy" id="1082479"/>
    <lineage>
        <taxon>Bacteria</taxon>
        <taxon>Pseudomonadati</taxon>
        <taxon>Pseudomonadota</taxon>
        <taxon>Alphaproteobacteria</taxon>
        <taxon>Rhodospirillales</taxon>
        <taxon>Rhodovibrionaceae</taxon>
        <taxon>Limimonas</taxon>
    </lineage>
</organism>
<name>A0A1G7UFJ5_9PROT</name>
<keyword evidence="4" id="KW-1185">Reference proteome</keyword>
<gene>
    <name evidence="3" type="ORF">SAMN05216241_11419</name>
</gene>
<evidence type="ECO:0000256" key="1">
    <source>
        <dbReference type="SAM" id="MobiDB-lite"/>
    </source>
</evidence>
<dbReference type="OrthoDB" id="6865449at2"/>
<feature type="region of interest" description="Disordered" evidence="1">
    <location>
        <begin position="1"/>
        <end position="23"/>
    </location>
</feature>
<dbReference type="EMBL" id="FNCE01000014">
    <property type="protein sequence ID" value="SDG46263.1"/>
    <property type="molecule type" value="Genomic_DNA"/>
</dbReference>
<feature type="transmembrane region" description="Helical" evidence="2">
    <location>
        <begin position="462"/>
        <end position="483"/>
    </location>
</feature>
<evidence type="ECO:0000313" key="4">
    <source>
        <dbReference type="Proteomes" id="UP000199415"/>
    </source>
</evidence>
<accession>A0A1G7UFJ5</accession>
<dbReference type="STRING" id="1082479.SAMN05216241_11419"/>
<evidence type="ECO:0000256" key="2">
    <source>
        <dbReference type="SAM" id="Phobius"/>
    </source>
</evidence>